<dbReference type="InterPro" id="IPR014031">
    <property type="entry name" value="Ketoacyl_synth_C"/>
</dbReference>
<dbReference type="AlphaFoldDB" id="A0A2A9ES61"/>
<keyword evidence="7" id="KW-1185">Reference proteome</keyword>
<sequence length="425" mass="43263">MRRTVVTGIGAVTPLGLTLDETWQGLRTGRSGVGALDADWPADVPVRIGALVDDRFADALQVREQRRTDRGEQLALVAGRQAWDDAGAPDVEPERLGVAIGTANGGFGTTLRQHLLLKEQGHRAVSPHAVTMVMNNGPAAWVSIDLGAKAGARAPVSACAAGVEAILAARSMIRDGDADVVVCGGVEATVVDLCVSAFARSRAMSTRNDEPERASRPFDVARDGFVMGEGCVLLVLEAEEHARARGARVRGVVEGGALTSDAHDIVGGEPGNQARTVGLALRSAGLTPADVGFVHAHATSTPAGDVNEARALRAVFGDPPPVTATKASTGHLLGASGPLGVLAALGGLGGLASPGSRRGPTGTAGLDAPGASGDAVVPPTLNLDDLDPQIDLDVVTAARPTTARHALVDAFGFGGHSSALVLSRD</sequence>
<comment type="similarity">
    <text evidence="1 3">Belongs to the thiolase-like superfamily. Beta-ketoacyl-ACP synthases family.</text>
</comment>
<dbReference type="InterPro" id="IPR000794">
    <property type="entry name" value="Beta-ketoacyl_synthase"/>
</dbReference>
<dbReference type="EMBL" id="PDJJ01000001">
    <property type="protein sequence ID" value="PFG41371.1"/>
    <property type="molecule type" value="Genomic_DNA"/>
</dbReference>
<accession>A0A2A9ES61</accession>
<evidence type="ECO:0000256" key="1">
    <source>
        <dbReference type="ARBA" id="ARBA00008467"/>
    </source>
</evidence>
<evidence type="ECO:0000313" key="6">
    <source>
        <dbReference type="EMBL" id="PFG44865.1"/>
    </source>
</evidence>
<dbReference type="PANTHER" id="PTHR11712">
    <property type="entry name" value="POLYKETIDE SYNTHASE-RELATED"/>
    <property type="match status" value="1"/>
</dbReference>
<proteinExistence type="inferred from homology"/>
<dbReference type="RefSeq" id="WP_098461807.1">
    <property type="nucleotide sequence ID" value="NZ_PDJJ01000001.1"/>
</dbReference>
<dbReference type="Pfam" id="PF02801">
    <property type="entry name" value="Ketoacyl-synt_C"/>
    <property type="match status" value="1"/>
</dbReference>
<evidence type="ECO:0000259" key="4">
    <source>
        <dbReference type="PROSITE" id="PS52004"/>
    </source>
</evidence>
<dbReference type="PANTHER" id="PTHR11712:SF336">
    <property type="entry name" value="3-OXOACYL-[ACYL-CARRIER-PROTEIN] SYNTHASE, MITOCHONDRIAL"/>
    <property type="match status" value="1"/>
</dbReference>
<dbReference type="GO" id="GO:0004315">
    <property type="term" value="F:3-oxoacyl-[acyl-carrier-protein] synthase activity"/>
    <property type="evidence" value="ECO:0007669"/>
    <property type="project" value="TreeGrafter"/>
</dbReference>
<keyword evidence="2 3" id="KW-0808">Transferase</keyword>
<dbReference type="Pfam" id="PF00109">
    <property type="entry name" value="ketoacyl-synt"/>
    <property type="match status" value="1"/>
</dbReference>
<dbReference type="SMART" id="SM00825">
    <property type="entry name" value="PKS_KS"/>
    <property type="match status" value="1"/>
</dbReference>
<organism evidence="5 7">
    <name type="scientific">Isoptericola jiangsuensis</name>
    <dbReference type="NCBI Taxonomy" id="548579"/>
    <lineage>
        <taxon>Bacteria</taxon>
        <taxon>Bacillati</taxon>
        <taxon>Actinomycetota</taxon>
        <taxon>Actinomycetes</taxon>
        <taxon>Micrococcales</taxon>
        <taxon>Promicromonosporaceae</taxon>
        <taxon>Isoptericola</taxon>
    </lineage>
</organism>
<dbReference type="CDD" id="cd00834">
    <property type="entry name" value="KAS_I_II"/>
    <property type="match status" value="1"/>
</dbReference>
<evidence type="ECO:0000256" key="3">
    <source>
        <dbReference type="RuleBase" id="RU003694"/>
    </source>
</evidence>
<feature type="domain" description="Ketosynthase family 3 (KS3)" evidence="4">
    <location>
        <begin position="1"/>
        <end position="424"/>
    </location>
</feature>
<dbReference type="Proteomes" id="UP000224130">
    <property type="component" value="Unassembled WGS sequence"/>
</dbReference>
<evidence type="ECO:0000313" key="7">
    <source>
        <dbReference type="Proteomes" id="UP000224130"/>
    </source>
</evidence>
<gene>
    <name evidence="5" type="ORF">ATJ88_0006</name>
    <name evidence="6" type="ORF">ATJ88_3602</name>
</gene>
<dbReference type="GO" id="GO:0006633">
    <property type="term" value="P:fatty acid biosynthetic process"/>
    <property type="evidence" value="ECO:0007669"/>
    <property type="project" value="TreeGrafter"/>
</dbReference>
<dbReference type="SUPFAM" id="SSF53901">
    <property type="entry name" value="Thiolase-like"/>
    <property type="match status" value="2"/>
</dbReference>
<dbReference type="Gene3D" id="3.40.47.10">
    <property type="match status" value="2"/>
</dbReference>
<dbReference type="PROSITE" id="PS52004">
    <property type="entry name" value="KS3_2"/>
    <property type="match status" value="1"/>
</dbReference>
<comment type="caution">
    <text evidence="5">The sequence shown here is derived from an EMBL/GenBank/DDBJ whole genome shotgun (WGS) entry which is preliminary data.</text>
</comment>
<dbReference type="InterPro" id="IPR014030">
    <property type="entry name" value="Ketoacyl_synth_N"/>
</dbReference>
<dbReference type="InterPro" id="IPR016039">
    <property type="entry name" value="Thiolase-like"/>
</dbReference>
<dbReference type="OrthoDB" id="9808669at2"/>
<evidence type="ECO:0000313" key="5">
    <source>
        <dbReference type="EMBL" id="PFG41371.1"/>
    </source>
</evidence>
<reference evidence="5 7" key="1">
    <citation type="submission" date="2017-10" db="EMBL/GenBank/DDBJ databases">
        <title>Sequencing the genomes of 1000 actinobacteria strains.</title>
        <authorList>
            <person name="Klenk H.-P."/>
        </authorList>
    </citation>
    <scope>NUCLEOTIDE SEQUENCE [LARGE SCALE GENOMIC DNA]</scope>
    <source>
        <strain evidence="5 7">DSM 21863</strain>
    </source>
</reference>
<evidence type="ECO:0000256" key="2">
    <source>
        <dbReference type="ARBA" id="ARBA00022679"/>
    </source>
</evidence>
<protein>
    <submittedName>
        <fullName evidence="5">3-oxoacyl-[acyl-carrier-protein] synthase II</fullName>
    </submittedName>
</protein>
<name>A0A2A9ES61_9MICO</name>
<dbReference type="GO" id="GO:0005829">
    <property type="term" value="C:cytosol"/>
    <property type="evidence" value="ECO:0007669"/>
    <property type="project" value="TreeGrafter"/>
</dbReference>
<dbReference type="InterPro" id="IPR020841">
    <property type="entry name" value="PKS_Beta-ketoAc_synthase_dom"/>
</dbReference>
<dbReference type="FunFam" id="3.40.47.10:FF:000018">
    <property type="entry name" value="3-oxoacyl-[acyl-carrier-protein] synthase 2"/>
    <property type="match status" value="1"/>
</dbReference>
<dbReference type="EMBL" id="PDJJ01000001">
    <property type="protein sequence ID" value="PFG44865.1"/>
    <property type="molecule type" value="Genomic_DNA"/>
</dbReference>